<name>A0ABR2MYQ4_9ASPA</name>
<organism evidence="1 2">
    <name type="scientific">Platanthera guangdongensis</name>
    <dbReference type="NCBI Taxonomy" id="2320717"/>
    <lineage>
        <taxon>Eukaryota</taxon>
        <taxon>Viridiplantae</taxon>
        <taxon>Streptophyta</taxon>
        <taxon>Embryophyta</taxon>
        <taxon>Tracheophyta</taxon>
        <taxon>Spermatophyta</taxon>
        <taxon>Magnoliopsida</taxon>
        <taxon>Liliopsida</taxon>
        <taxon>Asparagales</taxon>
        <taxon>Orchidaceae</taxon>
        <taxon>Orchidoideae</taxon>
        <taxon>Orchideae</taxon>
        <taxon>Orchidinae</taxon>
        <taxon>Platanthera</taxon>
    </lineage>
</organism>
<evidence type="ECO:0000313" key="1">
    <source>
        <dbReference type="EMBL" id="KAK8968541.1"/>
    </source>
</evidence>
<protein>
    <submittedName>
        <fullName evidence="1">Uncharacterized protein</fullName>
    </submittedName>
</protein>
<proteinExistence type="predicted"/>
<dbReference type="Proteomes" id="UP001412067">
    <property type="component" value="Unassembled WGS sequence"/>
</dbReference>
<gene>
    <name evidence="1" type="ORF">KSP40_PGU015885</name>
</gene>
<dbReference type="EMBL" id="JBBWWR010000004">
    <property type="protein sequence ID" value="KAK8968541.1"/>
    <property type="molecule type" value="Genomic_DNA"/>
</dbReference>
<keyword evidence="2" id="KW-1185">Reference proteome</keyword>
<evidence type="ECO:0000313" key="2">
    <source>
        <dbReference type="Proteomes" id="UP001412067"/>
    </source>
</evidence>
<accession>A0ABR2MYQ4</accession>
<sequence>MSYPQDYELYKRIDESSGKGKYVTIARFPGRPTIDEVNDEFEGKPSRSKEKKALGLWHVHHLEFNINFEHINLNVRIM</sequence>
<comment type="caution">
    <text evidence="1">The sequence shown here is derived from an EMBL/GenBank/DDBJ whole genome shotgun (WGS) entry which is preliminary data.</text>
</comment>
<reference evidence="1 2" key="1">
    <citation type="journal article" date="2022" name="Nat. Plants">
        <title>Genomes of leafy and leafless Platanthera orchids illuminate the evolution of mycoheterotrophy.</title>
        <authorList>
            <person name="Li M.H."/>
            <person name="Liu K.W."/>
            <person name="Li Z."/>
            <person name="Lu H.C."/>
            <person name="Ye Q.L."/>
            <person name="Zhang D."/>
            <person name="Wang J.Y."/>
            <person name="Li Y.F."/>
            <person name="Zhong Z.M."/>
            <person name="Liu X."/>
            <person name="Yu X."/>
            <person name="Liu D.K."/>
            <person name="Tu X.D."/>
            <person name="Liu B."/>
            <person name="Hao Y."/>
            <person name="Liao X.Y."/>
            <person name="Jiang Y.T."/>
            <person name="Sun W.H."/>
            <person name="Chen J."/>
            <person name="Chen Y.Q."/>
            <person name="Ai Y."/>
            <person name="Zhai J.W."/>
            <person name="Wu S.S."/>
            <person name="Zhou Z."/>
            <person name="Hsiao Y.Y."/>
            <person name="Wu W.L."/>
            <person name="Chen Y.Y."/>
            <person name="Lin Y.F."/>
            <person name="Hsu J.L."/>
            <person name="Li C.Y."/>
            <person name="Wang Z.W."/>
            <person name="Zhao X."/>
            <person name="Zhong W.Y."/>
            <person name="Ma X.K."/>
            <person name="Ma L."/>
            <person name="Huang J."/>
            <person name="Chen G.Z."/>
            <person name="Huang M.Z."/>
            <person name="Huang L."/>
            <person name="Peng D.H."/>
            <person name="Luo Y.B."/>
            <person name="Zou S.Q."/>
            <person name="Chen S.P."/>
            <person name="Lan S."/>
            <person name="Tsai W.C."/>
            <person name="Van de Peer Y."/>
            <person name="Liu Z.J."/>
        </authorList>
    </citation>
    <scope>NUCLEOTIDE SEQUENCE [LARGE SCALE GENOMIC DNA]</scope>
    <source>
        <strain evidence="1">Lor288</strain>
    </source>
</reference>